<comment type="caution">
    <text evidence="1">The sequence shown here is derived from an EMBL/GenBank/DDBJ whole genome shotgun (WGS) entry which is preliminary data.</text>
</comment>
<keyword evidence="2" id="KW-1185">Reference proteome</keyword>
<dbReference type="Proteomes" id="UP001343257">
    <property type="component" value="Unassembled WGS sequence"/>
</dbReference>
<accession>A0ABU6PM52</accession>
<reference evidence="1 2" key="1">
    <citation type="submission" date="2023-03" db="EMBL/GenBank/DDBJ databases">
        <title>Bacillus Genome Sequencing.</title>
        <authorList>
            <person name="Dunlap C."/>
        </authorList>
    </citation>
    <scope>NUCLEOTIDE SEQUENCE [LARGE SCALE GENOMIC DNA]</scope>
    <source>
        <strain evidence="1 2">NRS-52</strain>
    </source>
</reference>
<dbReference type="RefSeq" id="WP_328274758.1">
    <property type="nucleotide sequence ID" value="NZ_JARTLD010000003.1"/>
</dbReference>
<protein>
    <recommendedName>
        <fullName evidence="3">Phage tail tape measure protein</fullName>
    </recommendedName>
</protein>
<name>A0ABU6PM52_9BACL</name>
<dbReference type="EMBL" id="JARTLD010000003">
    <property type="protein sequence ID" value="MED5015939.1"/>
    <property type="molecule type" value="Genomic_DNA"/>
</dbReference>
<evidence type="ECO:0000313" key="1">
    <source>
        <dbReference type="EMBL" id="MED5015939.1"/>
    </source>
</evidence>
<sequence length="1001" mass="108116">MAQKKYEVKFELGGEMQGSFSRAFSSAQDKFRGTEKSAKNLNDRVDQSTRKFSGLTSIFHKTSSGASAMTSTLKTAAGALAGLYVVKKGIDVGKTLINQYQSAFRTIKTGTGAAGKDLDGLMNSYHNLGSVVPDDLKNVASALSDFNTRTGATGKVLEDLSGKALSLTAIANADLGETIKQSTRMFGDWSVPIEKGGETLDKLYIASQSTGIGVEALAEKMTTFGGPLRQMGFDFETSMALMGKWEKEGVNAELVLGSLRIALGKMAKAGVKDTNKALNIVIDKVKKAKTTGEATALAMEAFGSKAGPDMAAAIREGRFELGKLAEALKTAKGAIDKDFADTETLDDKIQTIKNKFLVAAEPLGKAAADAIGGVLASAGTELTSAGNKLNALINTKGWKNADLTGKFHLTWDNVISKPLNSWWKVSGEKTVYSFGQKTGNILGKGMWTGFKALLSESGKVFSGGGAASWLSLAILGKTAGKATGAIAPLVSTVGKFVKPASAAASAAGAAAESTGLMAGAAAALTNPIGWAVLGIGALAGSWYMYKRYQENARQSLINMKGTLDKAFSNYSEIDAQSQKTKDLIKEYDRLTAKLKDAKTPAEEVAEARRKLKNVEQELIDMNPDIIKAEDAKNGRFREQADLADRIKDSQKERSRLELERLVTDNLSKRPEYEKTIKNLRANVPEYEGKYYKAQKDYAAYNEFANRLQSIKQNITLSLSEQQKMKDDLFNEIQKYSGIDYKGRDAALTKDMDYLYDSFKQYGDLWDKSAGELSKVEESYQAVYDRAKELIEIDSSLGGSVEEMAKKYKTMTDEQKQQFGEVLQKVAELNQQMQLLPNEKKINIDVIQRSITGFTPNSKVNQVLPYADGGMITRPHVGMVGEAGPEAIIPLSSNRRSRALSLYEDVGRSLGVRAYANGGIIGAAKAALSGRSAAEAAWNGSASQSSAPMVIEHKPSIVIQGSADPSTVKLIEQALRQSKEEFGRMLEAYNRQKMRVSMSGPI</sequence>
<evidence type="ECO:0008006" key="3">
    <source>
        <dbReference type="Google" id="ProtNLM"/>
    </source>
</evidence>
<organism evidence="1 2">
    <name type="scientific">Paenibacillus chibensis</name>
    <dbReference type="NCBI Taxonomy" id="59846"/>
    <lineage>
        <taxon>Bacteria</taxon>
        <taxon>Bacillati</taxon>
        <taxon>Bacillota</taxon>
        <taxon>Bacilli</taxon>
        <taxon>Bacillales</taxon>
        <taxon>Paenibacillaceae</taxon>
        <taxon>Paenibacillus</taxon>
    </lineage>
</organism>
<proteinExistence type="predicted"/>
<gene>
    <name evidence="1" type="ORF">P9847_01325</name>
</gene>
<evidence type="ECO:0000313" key="2">
    <source>
        <dbReference type="Proteomes" id="UP001343257"/>
    </source>
</evidence>